<name>A0ABM1EAP8_PRICU</name>
<keyword evidence="7" id="KW-0472">Membrane</keyword>
<reference evidence="11" key="1">
    <citation type="submission" date="2025-08" db="UniProtKB">
        <authorList>
            <consortium name="RefSeq"/>
        </authorList>
    </citation>
    <scope>IDENTIFICATION</scope>
</reference>
<dbReference type="Gene3D" id="3.40.50.300">
    <property type="entry name" value="P-loop containing nucleotide triphosphate hydrolases"/>
    <property type="match status" value="1"/>
</dbReference>
<dbReference type="EC" id="2.8.2.-" evidence="9"/>
<keyword evidence="4" id="KW-0812">Transmembrane</keyword>
<keyword evidence="6 9" id="KW-0333">Golgi apparatus</keyword>
<dbReference type="InterPro" id="IPR018011">
    <property type="entry name" value="Carb_sulfotrans_8-10"/>
</dbReference>
<dbReference type="RefSeq" id="XP_014669269.1">
    <property type="nucleotide sequence ID" value="XM_014813783.1"/>
</dbReference>
<gene>
    <name evidence="11" type="primary">LOC106810428</name>
</gene>
<dbReference type="Proteomes" id="UP000695022">
    <property type="component" value="Unplaced"/>
</dbReference>
<keyword evidence="9" id="KW-0735">Signal-anchor</keyword>
<proteinExistence type="inferred from homology"/>
<keyword evidence="5" id="KW-1133">Transmembrane helix</keyword>
<evidence type="ECO:0000256" key="7">
    <source>
        <dbReference type="ARBA" id="ARBA00023136"/>
    </source>
</evidence>
<evidence type="ECO:0000256" key="5">
    <source>
        <dbReference type="ARBA" id="ARBA00022989"/>
    </source>
</evidence>
<accession>A0ABM1EAP8</accession>
<comment type="similarity">
    <text evidence="2 9">Belongs to the sulfotransferase 2 family.</text>
</comment>
<keyword evidence="9" id="KW-0119">Carbohydrate metabolism</keyword>
<dbReference type="InterPro" id="IPR005331">
    <property type="entry name" value="Sulfotransferase"/>
</dbReference>
<evidence type="ECO:0000256" key="3">
    <source>
        <dbReference type="ARBA" id="ARBA00022679"/>
    </source>
</evidence>
<keyword evidence="8 9" id="KW-0325">Glycoprotein</keyword>
<keyword evidence="10" id="KW-1185">Reference proteome</keyword>
<evidence type="ECO:0000256" key="2">
    <source>
        <dbReference type="ARBA" id="ARBA00006339"/>
    </source>
</evidence>
<comment type="subcellular location">
    <subcellularLocation>
        <location evidence="1 9">Golgi apparatus membrane</location>
        <topology evidence="1 9">Single-pass type II membrane protein</topology>
    </subcellularLocation>
</comment>
<evidence type="ECO:0000256" key="8">
    <source>
        <dbReference type="ARBA" id="ARBA00023180"/>
    </source>
</evidence>
<evidence type="ECO:0000256" key="1">
    <source>
        <dbReference type="ARBA" id="ARBA00004323"/>
    </source>
</evidence>
<protein>
    <recommendedName>
        <fullName evidence="9">Carbohydrate sulfotransferase</fullName>
        <ecNumber evidence="9">2.8.2.-</ecNumber>
    </recommendedName>
</protein>
<evidence type="ECO:0000313" key="11">
    <source>
        <dbReference type="RefSeq" id="XP_014669269.1"/>
    </source>
</evidence>
<evidence type="ECO:0000256" key="6">
    <source>
        <dbReference type="ARBA" id="ARBA00023034"/>
    </source>
</evidence>
<evidence type="ECO:0000256" key="4">
    <source>
        <dbReference type="ARBA" id="ARBA00022692"/>
    </source>
</evidence>
<dbReference type="InterPro" id="IPR027417">
    <property type="entry name" value="P-loop_NTPase"/>
</dbReference>
<organism evidence="10 11">
    <name type="scientific">Priapulus caudatus</name>
    <name type="common">Priapulid worm</name>
    <dbReference type="NCBI Taxonomy" id="37621"/>
    <lineage>
        <taxon>Eukaryota</taxon>
        <taxon>Metazoa</taxon>
        <taxon>Ecdysozoa</taxon>
        <taxon>Scalidophora</taxon>
        <taxon>Priapulida</taxon>
        <taxon>Priapulimorpha</taxon>
        <taxon>Priapulimorphida</taxon>
        <taxon>Priapulidae</taxon>
        <taxon>Priapulus</taxon>
    </lineage>
</organism>
<evidence type="ECO:0000313" key="10">
    <source>
        <dbReference type="Proteomes" id="UP000695022"/>
    </source>
</evidence>
<dbReference type="PANTHER" id="PTHR12137:SF54">
    <property type="entry name" value="CARBOHYDRATE SULFOTRANSFERASE"/>
    <property type="match status" value="1"/>
</dbReference>
<sequence length="357" mass="40840">MKHGRCVLFAVASLLLAGFMVITNTDLTHSIITAERTRSDTHASMVQHVNDGLRERQRDTGAIYERQRDTSAIYEQRRDDVRRVCAQRYANVTFGGKFNYRTQTYADDAHRIAYCAIPKVASTSWKRILLAVNTAAASPRDDVIVNAERLDRMAGFNVHRRVMTTGVLRQLYTLDARAESDVMYDYKKLIFVRHPFSRLLSAYRDKLDHDDDIGKFEKHRRAIAANAGRAVADGDDRRVTFREFLQYLVDSEPRLFNEHWALFAHLCSPCVADYHFVGKYENMEKESGDFLAAAGIDGAVKLSGKYLFVSHNDTSAEKLLMRYYGALPRELVAKVYETYRPDFLMFGYKVPEFLSAG</sequence>
<dbReference type="PANTHER" id="PTHR12137">
    <property type="entry name" value="CARBOHYDRATE SULFOTRANSFERASE"/>
    <property type="match status" value="1"/>
</dbReference>
<dbReference type="GeneID" id="106810428"/>
<dbReference type="Pfam" id="PF03567">
    <property type="entry name" value="Sulfotransfer_2"/>
    <property type="match status" value="1"/>
</dbReference>
<evidence type="ECO:0000256" key="9">
    <source>
        <dbReference type="RuleBase" id="RU364020"/>
    </source>
</evidence>
<keyword evidence="3 9" id="KW-0808">Transferase</keyword>